<evidence type="ECO:0000256" key="4">
    <source>
        <dbReference type="ARBA" id="ARBA00023002"/>
    </source>
</evidence>
<evidence type="ECO:0000256" key="2">
    <source>
        <dbReference type="ARBA" id="ARBA00022643"/>
    </source>
</evidence>
<comment type="cofactor">
    <cofactor evidence="5 7">
        <name>FMN</name>
        <dbReference type="ChEBI" id="CHEBI:58210"/>
    </cofactor>
</comment>
<organism evidence="9 10">
    <name type="scientific">Pelovirga terrestris</name>
    <dbReference type="NCBI Taxonomy" id="2771352"/>
    <lineage>
        <taxon>Bacteria</taxon>
        <taxon>Pseudomonadati</taxon>
        <taxon>Thermodesulfobacteriota</taxon>
        <taxon>Desulfuromonadia</taxon>
        <taxon>Geobacterales</taxon>
        <taxon>Geobacteraceae</taxon>
        <taxon>Pelovirga</taxon>
    </lineage>
</organism>
<proteinExistence type="inferred from homology"/>
<evidence type="ECO:0000313" key="9">
    <source>
        <dbReference type="EMBL" id="MBD1401186.1"/>
    </source>
</evidence>
<keyword evidence="4 5" id="KW-0560">Oxidoreductase</keyword>
<dbReference type="PANTHER" id="PTHR45846">
    <property type="entry name" value="TRNA-DIHYDROURIDINE(47) SYNTHASE [NAD(P)(+)]-LIKE"/>
    <property type="match status" value="1"/>
</dbReference>
<feature type="binding site" evidence="7">
    <location>
        <position position="130"/>
    </location>
    <ligand>
        <name>FMN</name>
        <dbReference type="ChEBI" id="CHEBI:58210"/>
    </ligand>
</feature>
<comment type="similarity">
    <text evidence="5">Belongs to the dus family.</text>
</comment>
<dbReference type="InterPro" id="IPR001269">
    <property type="entry name" value="DUS_fam"/>
</dbReference>
<evidence type="ECO:0000313" key="10">
    <source>
        <dbReference type="Proteomes" id="UP000632828"/>
    </source>
</evidence>
<dbReference type="PANTHER" id="PTHR45846:SF1">
    <property type="entry name" value="TRNA-DIHYDROURIDINE(47) SYNTHASE [NAD(P)(+)]-LIKE"/>
    <property type="match status" value="1"/>
</dbReference>
<dbReference type="AlphaFoldDB" id="A0A8J6QQG3"/>
<dbReference type="InterPro" id="IPR013785">
    <property type="entry name" value="Aldolase_TIM"/>
</dbReference>
<dbReference type="GO" id="GO:0003723">
    <property type="term" value="F:RNA binding"/>
    <property type="evidence" value="ECO:0007669"/>
    <property type="project" value="TreeGrafter"/>
</dbReference>
<feature type="binding site" evidence="7">
    <location>
        <begin position="214"/>
        <end position="215"/>
    </location>
    <ligand>
        <name>FMN</name>
        <dbReference type="ChEBI" id="CHEBI:58210"/>
    </ligand>
</feature>
<dbReference type="EC" id="1.3.1.-" evidence="5"/>
<feature type="binding site" evidence="7">
    <location>
        <position position="159"/>
    </location>
    <ligand>
        <name>FMN</name>
        <dbReference type="ChEBI" id="CHEBI:58210"/>
    </ligand>
</feature>
<comment type="caution">
    <text evidence="9">The sequence shown here is derived from an EMBL/GenBank/DDBJ whole genome shotgun (WGS) entry which is preliminary data.</text>
</comment>
<feature type="active site" description="Proton donor" evidence="6">
    <location>
        <position position="91"/>
    </location>
</feature>
<dbReference type="EMBL" id="JACWUN010000012">
    <property type="protein sequence ID" value="MBD1401186.1"/>
    <property type="molecule type" value="Genomic_DNA"/>
</dbReference>
<keyword evidence="3 5" id="KW-0819">tRNA processing</keyword>
<evidence type="ECO:0000256" key="1">
    <source>
        <dbReference type="ARBA" id="ARBA00022630"/>
    </source>
</evidence>
<dbReference type="GO" id="GO:0050660">
    <property type="term" value="F:flavin adenine dinucleotide binding"/>
    <property type="evidence" value="ECO:0007669"/>
    <property type="project" value="InterPro"/>
</dbReference>
<keyword evidence="7" id="KW-0547">Nucleotide-binding</keyword>
<evidence type="ECO:0000256" key="6">
    <source>
        <dbReference type="PIRSR" id="PIRSR006621-1"/>
    </source>
</evidence>
<dbReference type="GO" id="GO:0017150">
    <property type="term" value="F:tRNA dihydrouridine synthase activity"/>
    <property type="evidence" value="ECO:0007669"/>
    <property type="project" value="InterPro"/>
</dbReference>
<feature type="domain" description="DUS-like FMN-binding" evidence="8">
    <location>
        <begin position="1"/>
        <end position="228"/>
    </location>
</feature>
<keyword evidence="1 5" id="KW-0285">Flavoprotein</keyword>
<keyword evidence="10" id="KW-1185">Reference proteome</keyword>
<accession>A0A8J6QQG3</accession>
<keyword evidence="2 5" id="KW-0288">FMN</keyword>
<gene>
    <name evidence="9" type="ORF">ICT70_10920</name>
</gene>
<feature type="binding site" evidence="7">
    <location>
        <position position="61"/>
    </location>
    <ligand>
        <name>FMN</name>
        <dbReference type="ChEBI" id="CHEBI:58210"/>
    </ligand>
</feature>
<dbReference type="SUPFAM" id="SSF51395">
    <property type="entry name" value="FMN-linked oxidoreductases"/>
    <property type="match status" value="1"/>
</dbReference>
<name>A0A8J6QQG3_9BACT</name>
<reference evidence="9" key="1">
    <citation type="submission" date="2020-09" db="EMBL/GenBank/DDBJ databases">
        <title>Pelobacter alkaliphilus sp. nov., a novel anaerobic arsenate-reducing bacterium from terrestrial mud volcano.</title>
        <authorList>
            <person name="Khomyakova M.A."/>
            <person name="Merkel A.Y."/>
            <person name="Slobodkin A.I."/>
        </authorList>
    </citation>
    <scope>NUCLEOTIDE SEQUENCE</scope>
    <source>
        <strain evidence="9">M08fum</strain>
    </source>
</reference>
<comment type="function">
    <text evidence="5">Catalyzes the synthesis of 5,6-dihydrouridine (D), a modified base found in the D-loop of most tRNAs, via the reduction of the C5-C6 double bond in target uridines.</text>
</comment>
<dbReference type="Gene3D" id="3.20.20.70">
    <property type="entry name" value="Aldolase class I"/>
    <property type="match status" value="1"/>
</dbReference>
<dbReference type="CDD" id="cd02801">
    <property type="entry name" value="DUS_like_FMN"/>
    <property type="match status" value="1"/>
</dbReference>
<protein>
    <recommendedName>
        <fullName evidence="5">tRNA-dihydrouridine synthase</fullName>
        <ecNumber evidence="5">1.3.1.-</ecNumber>
    </recommendedName>
</protein>
<evidence type="ECO:0000259" key="8">
    <source>
        <dbReference type="Pfam" id="PF01207"/>
    </source>
</evidence>
<dbReference type="Proteomes" id="UP000632828">
    <property type="component" value="Unassembled WGS sequence"/>
</dbReference>
<dbReference type="PIRSF" id="PIRSF006621">
    <property type="entry name" value="Dus"/>
    <property type="match status" value="1"/>
</dbReference>
<evidence type="ECO:0000256" key="3">
    <source>
        <dbReference type="ARBA" id="ARBA00022694"/>
    </source>
</evidence>
<sequence>MLAPMQGLTNSALRRLYLQKYQPDLVFTEFVRVQAQTRKRVAKNELSDMQDHSAVAPLVVQLIGNDPEALADAALLLQAQGIQHINLNLGCPYGRMTTGATGGELLRQPQRLALMLKALRRVCRGSFSVKCRAGYEDLLQWQSLLPLFEESAVDFIVLHPRTVAQRYNGTADHRISAAMAAATSLPVIANGDINSPQAARTLLTRTGVAGLMIGRGALADPMIFQRIRGTAPLEVDPAQRRRDLGLFIGDLWPDYLQKFCGERQALMKIKDVLNFIPDVDLQRDLGKLKRTTSGAAFLARLQHTFPV</sequence>
<dbReference type="InterPro" id="IPR035587">
    <property type="entry name" value="DUS-like_FMN-bd"/>
</dbReference>
<evidence type="ECO:0000256" key="5">
    <source>
        <dbReference type="PIRNR" id="PIRNR006621"/>
    </source>
</evidence>
<evidence type="ECO:0000256" key="7">
    <source>
        <dbReference type="PIRSR" id="PIRSR006621-2"/>
    </source>
</evidence>
<dbReference type="Pfam" id="PF01207">
    <property type="entry name" value="Dus"/>
    <property type="match status" value="1"/>
</dbReference>